<dbReference type="PANTHER" id="PTHR46599">
    <property type="entry name" value="PIGGYBAC TRANSPOSABLE ELEMENT-DERIVED PROTEIN 4"/>
    <property type="match status" value="1"/>
</dbReference>
<name>A0ABD2BSR2_VESSQ</name>
<evidence type="ECO:0000259" key="1">
    <source>
        <dbReference type="Pfam" id="PF13843"/>
    </source>
</evidence>
<organism evidence="2 3">
    <name type="scientific">Vespula squamosa</name>
    <name type="common">Southern yellow jacket</name>
    <name type="synonym">Wasp</name>
    <dbReference type="NCBI Taxonomy" id="30214"/>
    <lineage>
        <taxon>Eukaryota</taxon>
        <taxon>Metazoa</taxon>
        <taxon>Ecdysozoa</taxon>
        <taxon>Arthropoda</taxon>
        <taxon>Hexapoda</taxon>
        <taxon>Insecta</taxon>
        <taxon>Pterygota</taxon>
        <taxon>Neoptera</taxon>
        <taxon>Endopterygota</taxon>
        <taxon>Hymenoptera</taxon>
        <taxon>Apocrita</taxon>
        <taxon>Aculeata</taxon>
        <taxon>Vespoidea</taxon>
        <taxon>Vespidae</taxon>
        <taxon>Vespinae</taxon>
        <taxon>Vespula</taxon>
    </lineage>
</organism>
<dbReference type="EMBL" id="JAUDFV010000057">
    <property type="protein sequence ID" value="KAL2735720.1"/>
    <property type="molecule type" value="Genomic_DNA"/>
</dbReference>
<reference evidence="2 3" key="1">
    <citation type="journal article" date="2024" name="Ann. Entomol. Soc. Am.">
        <title>Genomic analyses of the southern and eastern yellowjacket wasps (Hymenoptera: Vespidae) reveal evolutionary signatures of social life.</title>
        <authorList>
            <person name="Catto M.A."/>
            <person name="Caine P.B."/>
            <person name="Orr S.E."/>
            <person name="Hunt B.G."/>
            <person name="Goodisman M.A.D."/>
        </authorList>
    </citation>
    <scope>NUCLEOTIDE SEQUENCE [LARGE SCALE GENOMIC DNA]</scope>
    <source>
        <strain evidence="2">233</strain>
        <tissue evidence="2">Head and thorax</tissue>
    </source>
</reference>
<dbReference type="AlphaFoldDB" id="A0ABD2BSR2"/>
<feature type="domain" description="PiggyBac transposable element-derived protein" evidence="1">
    <location>
        <begin position="223"/>
        <end position="341"/>
    </location>
</feature>
<proteinExistence type="predicted"/>
<sequence>MAKRKLPQKVFCETENSNEEFCFDLMNTDSDRESDNVYSDSDSDIVPLKQRVRQLTISSDSEAEENDENENNTLLEKIVLETNKYAQNKIEQQFLSDRSTWNNWINVTKKELTAFLGVILNMGIIPIPNMKYYWTEDHILETYHFLEIYFGGKDFSEYFGCYIRMKMFPEIQIHSHPSGPSCQFKDCLTIVSQAVDRKSRGKRTSHLYGQIFYRDTISAGTSKTKSCYLTGTISTNRKYVPVVIKKPAVTKNNTVVSYRSGDILLLAWKDKRIVTILSSYDTSGTTTIKRRMKQGGTFNIIKPSVIINYNMNMGSVDKADQLANHIVSARRENMTVITHFMFVQFSVAQLISDFRDGTESKPGKPSTSDKEERLNGKLHILRHCENVKCKDCYVCSNRKIKGGRHQTNYFCDTCTRKPGLHVGECFEKYHTMENYKT</sequence>
<keyword evidence="3" id="KW-1185">Reference proteome</keyword>
<dbReference type="PANTHER" id="PTHR46599:SF3">
    <property type="entry name" value="PIGGYBAC TRANSPOSABLE ELEMENT-DERIVED PROTEIN 4"/>
    <property type="match status" value="1"/>
</dbReference>
<dbReference type="Proteomes" id="UP001607302">
    <property type="component" value="Unassembled WGS sequence"/>
</dbReference>
<comment type="caution">
    <text evidence="2">The sequence shown here is derived from an EMBL/GenBank/DDBJ whole genome shotgun (WGS) entry which is preliminary data.</text>
</comment>
<gene>
    <name evidence="2" type="ORF">V1478_002734</name>
</gene>
<dbReference type="Pfam" id="PF13843">
    <property type="entry name" value="DDE_Tnp_1_7"/>
    <property type="match status" value="2"/>
</dbReference>
<feature type="domain" description="PiggyBac transposable element-derived protein" evidence="1">
    <location>
        <begin position="72"/>
        <end position="141"/>
    </location>
</feature>
<dbReference type="InterPro" id="IPR029526">
    <property type="entry name" value="PGBD"/>
</dbReference>
<evidence type="ECO:0000313" key="2">
    <source>
        <dbReference type="EMBL" id="KAL2735720.1"/>
    </source>
</evidence>
<evidence type="ECO:0000313" key="3">
    <source>
        <dbReference type="Proteomes" id="UP001607302"/>
    </source>
</evidence>
<protein>
    <submittedName>
        <fullName evidence="2">PiggyBac transposable element-derived protein 4-like</fullName>
    </submittedName>
</protein>
<accession>A0ABD2BSR2</accession>